<feature type="region of interest" description="Disordered" evidence="1">
    <location>
        <begin position="43"/>
        <end position="67"/>
    </location>
</feature>
<evidence type="ECO:0000313" key="3">
    <source>
        <dbReference type="EMBL" id="ORE12648.1"/>
    </source>
</evidence>
<feature type="domain" description="Helitron helicase-like" evidence="2">
    <location>
        <begin position="2"/>
        <end position="37"/>
    </location>
</feature>
<dbReference type="InterPro" id="IPR025476">
    <property type="entry name" value="Helitron_helicase-like"/>
</dbReference>
<name>A0A1X0RL70_RHIZD</name>
<dbReference type="Pfam" id="PF14214">
    <property type="entry name" value="Helitron_like_N"/>
    <property type="match status" value="1"/>
</dbReference>
<organism evidence="3 4">
    <name type="scientific">Rhizopus microsporus</name>
    <dbReference type="NCBI Taxonomy" id="58291"/>
    <lineage>
        <taxon>Eukaryota</taxon>
        <taxon>Fungi</taxon>
        <taxon>Fungi incertae sedis</taxon>
        <taxon>Mucoromycota</taxon>
        <taxon>Mucoromycotina</taxon>
        <taxon>Mucoromycetes</taxon>
        <taxon>Mucorales</taxon>
        <taxon>Mucorineae</taxon>
        <taxon>Rhizopodaceae</taxon>
        <taxon>Rhizopus</taxon>
    </lineage>
</organism>
<proteinExistence type="predicted"/>
<feature type="compositionally biased region" description="Basic residues" evidence="1">
    <location>
        <begin position="43"/>
        <end position="53"/>
    </location>
</feature>
<accession>A0A1X0RL70</accession>
<dbReference type="EMBL" id="KV921626">
    <property type="protein sequence ID" value="ORE12648.1"/>
    <property type="molecule type" value="Genomic_DNA"/>
</dbReference>
<evidence type="ECO:0000259" key="2">
    <source>
        <dbReference type="Pfam" id="PF14214"/>
    </source>
</evidence>
<dbReference type="Proteomes" id="UP000242381">
    <property type="component" value="Unassembled WGS sequence"/>
</dbReference>
<evidence type="ECO:0000313" key="4">
    <source>
        <dbReference type="Proteomes" id="UP000242381"/>
    </source>
</evidence>
<dbReference type="AlphaFoldDB" id="A0A1X0RL70"/>
<reference evidence="3 4" key="1">
    <citation type="journal article" date="2016" name="Proc. Natl. Acad. Sci. U.S.A.">
        <title>Lipid metabolic changes in an early divergent fungus govern the establishment of a mutualistic symbiosis with endobacteria.</title>
        <authorList>
            <person name="Lastovetsky O.A."/>
            <person name="Gaspar M.L."/>
            <person name="Mondo S.J."/>
            <person name="LaButti K.M."/>
            <person name="Sandor L."/>
            <person name="Grigoriev I.V."/>
            <person name="Henry S.A."/>
            <person name="Pawlowska T.E."/>
        </authorList>
    </citation>
    <scope>NUCLEOTIDE SEQUENCE [LARGE SCALE GENOMIC DNA]</scope>
    <source>
        <strain evidence="3 4">ATCC 11559</strain>
    </source>
</reference>
<evidence type="ECO:0000256" key="1">
    <source>
        <dbReference type="SAM" id="MobiDB-lite"/>
    </source>
</evidence>
<gene>
    <name evidence="3" type="ORF">BCV71DRAFT_207308</name>
</gene>
<feature type="compositionally biased region" description="Basic and acidic residues" evidence="1">
    <location>
        <begin position="57"/>
        <end position="67"/>
    </location>
</feature>
<protein>
    <recommendedName>
        <fullName evidence="2">Helitron helicase-like domain-containing protein</fullName>
    </recommendedName>
</protein>
<sequence>MFNLKVRHLLKDLKKKNIFGRYKRFVRTIEYQKRGLPPVGVKYNKKKRKKKKLMANSEEKGEPSCQK</sequence>